<organism evidence="2 3">
    <name type="scientific">Niabella ginsenosidivorans</name>
    <dbReference type="NCBI Taxonomy" id="1176587"/>
    <lineage>
        <taxon>Bacteria</taxon>
        <taxon>Pseudomonadati</taxon>
        <taxon>Bacteroidota</taxon>
        <taxon>Chitinophagia</taxon>
        <taxon>Chitinophagales</taxon>
        <taxon>Chitinophagaceae</taxon>
        <taxon>Niabella</taxon>
    </lineage>
</organism>
<reference evidence="2 3" key="1">
    <citation type="submission" date="2016-05" db="EMBL/GenBank/DDBJ databases">
        <title>Niabella ginsenosidivorans BS26 whole genome sequencing.</title>
        <authorList>
            <person name="Im W.T."/>
            <person name="Siddiqi M.Z."/>
        </authorList>
    </citation>
    <scope>NUCLEOTIDE SEQUENCE [LARGE SCALE GENOMIC DNA]</scope>
    <source>
        <strain evidence="2 3">BS26</strain>
    </source>
</reference>
<dbReference type="EMBL" id="CP015772">
    <property type="protein sequence ID" value="ANH80229.1"/>
    <property type="molecule type" value="Genomic_DNA"/>
</dbReference>
<feature type="region of interest" description="Disordered" evidence="1">
    <location>
        <begin position="65"/>
        <end position="89"/>
    </location>
</feature>
<dbReference type="RefSeq" id="WP_067752287.1">
    <property type="nucleotide sequence ID" value="NZ_CP015772.1"/>
</dbReference>
<dbReference type="Proteomes" id="UP000077667">
    <property type="component" value="Chromosome"/>
</dbReference>
<sequence length="110" mass="12398">MTNLFTVTLDILFAVQKQRGDDVFLWSFIRTFGWLESSFSLIIEILKPSVPPSRVGQLWRDTPLYSKADSSAPPESGRNSCPFGSGGDSGCPFCDRFWASKKDQKEKEDK</sequence>
<evidence type="ECO:0000256" key="1">
    <source>
        <dbReference type="SAM" id="MobiDB-lite"/>
    </source>
</evidence>
<dbReference type="KEGG" id="nia:A8C56_03845"/>
<evidence type="ECO:0000313" key="3">
    <source>
        <dbReference type="Proteomes" id="UP000077667"/>
    </source>
</evidence>
<protein>
    <submittedName>
        <fullName evidence="2">Uncharacterized protein</fullName>
    </submittedName>
</protein>
<gene>
    <name evidence="2" type="ORF">A8C56_03845</name>
</gene>
<accession>A0A1A9HZI9</accession>
<keyword evidence="3" id="KW-1185">Reference proteome</keyword>
<name>A0A1A9HZI9_9BACT</name>
<evidence type="ECO:0000313" key="2">
    <source>
        <dbReference type="EMBL" id="ANH80229.1"/>
    </source>
</evidence>
<dbReference type="AlphaFoldDB" id="A0A1A9HZI9"/>
<proteinExistence type="predicted"/>